<feature type="transmembrane region" description="Helical" evidence="6">
    <location>
        <begin position="34"/>
        <end position="55"/>
    </location>
</feature>
<proteinExistence type="predicted"/>
<keyword evidence="2" id="KW-1003">Cell membrane</keyword>
<feature type="transmembrane region" description="Helical" evidence="6">
    <location>
        <begin position="67"/>
        <end position="85"/>
    </location>
</feature>
<feature type="transmembrane region" description="Helical" evidence="6">
    <location>
        <begin position="225"/>
        <end position="244"/>
    </location>
</feature>
<evidence type="ECO:0000256" key="6">
    <source>
        <dbReference type="SAM" id="Phobius"/>
    </source>
</evidence>
<evidence type="ECO:0000313" key="8">
    <source>
        <dbReference type="Proteomes" id="UP000481598"/>
    </source>
</evidence>
<keyword evidence="4 6" id="KW-1133">Transmembrane helix</keyword>
<evidence type="ECO:0000256" key="2">
    <source>
        <dbReference type="ARBA" id="ARBA00022475"/>
    </source>
</evidence>
<feature type="transmembrane region" description="Helical" evidence="6">
    <location>
        <begin position="264"/>
        <end position="284"/>
    </location>
</feature>
<dbReference type="PANTHER" id="PTHR30250:SF11">
    <property type="entry name" value="O-ANTIGEN TRANSPORTER-RELATED"/>
    <property type="match status" value="1"/>
</dbReference>
<comment type="subcellular location">
    <subcellularLocation>
        <location evidence="1">Cell membrane</location>
        <topology evidence="1">Multi-pass membrane protein</topology>
    </subcellularLocation>
</comment>
<evidence type="ECO:0000256" key="1">
    <source>
        <dbReference type="ARBA" id="ARBA00004651"/>
    </source>
</evidence>
<evidence type="ECO:0000313" key="7">
    <source>
        <dbReference type="EMBL" id="MZJ85679.1"/>
    </source>
</evidence>
<keyword evidence="5 6" id="KW-0472">Membrane</keyword>
<dbReference type="Proteomes" id="UP000481598">
    <property type="component" value="Unassembled WGS sequence"/>
</dbReference>
<dbReference type="PANTHER" id="PTHR30250">
    <property type="entry name" value="PST FAMILY PREDICTED COLANIC ACID TRANSPORTER"/>
    <property type="match status" value="1"/>
</dbReference>
<keyword evidence="3 6" id="KW-0812">Transmembrane</keyword>
<evidence type="ECO:0000256" key="4">
    <source>
        <dbReference type="ARBA" id="ARBA00022989"/>
    </source>
</evidence>
<gene>
    <name evidence="7" type="ORF">GT635_04280</name>
</gene>
<name>A0A6L8RIU0_9ACTN</name>
<evidence type="ECO:0000256" key="3">
    <source>
        <dbReference type="ARBA" id="ARBA00022692"/>
    </source>
</evidence>
<sequence>MVNAWWNRLLGAVYGGGFSTQEAEYEDHATRRDYLWNTLGTAVWGMVFPLLTIVSTQLVGAEEAGKFSIAFVTGTLIMIACNYGVRNFQVSDIDEKTSFASYQLNRWICGALALACGLVYSSARGYDAQMATIGLGVYLYKVIDGIADVYEGRLQQADKLYLAGMSQTLRSVGVIAVFSVALFLTRSMPIAAMAMGIAAITSLVLVTAPLALLETEKSRRMSLREAGHLFIQCAPLFGALFLFNLIESMPKFVMEGTLAYKYQLYFNALFFPAQAILLSIGFIYKPQLLRLSSIWANPRKRRRFDLIIVAVMALIVVITGACAAFMAGPGIPIMSFMYGLNFERYRTLALLMVVAGGVTAAIDFIYAIITVLRHAGDVTKIYLICFAVSVALPVILIKLLGLMGAVVSYLAIMALLLVLLIIEYAHIRQRIERDRNPYGA</sequence>
<protein>
    <submittedName>
        <fullName evidence="7">Lipopolysaccharide biosynthesis protein</fullName>
    </submittedName>
</protein>
<feature type="transmembrane region" description="Helical" evidence="6">
    <location>
        <begin position="304"/>
        <end position="328"/>
    </location>
</feature>
<dbReference type="AlphaFoldDB" id="A0A6L8RIU0"/>
<feature type="transmembrane region" description="Helical" evidence="6">
    <location>
        <begin position="406"/>
        <end position="425"/>
    </location>
</feature>
<dbReference type="InterPro" id="IPR050833">
    <property type="entry name" value="Poly_Biosynth_Transport"/>
</dbReference>
<accession>A0A6L8RIU0</accession>
<organism evidence="7 8">
    <name type="scientific">Collinsella aerofaciens</name>
    <dbReference type="NCBI Taxonomy" id="74426"/>
    <lineage>
        <taxon>Bacteria</taxon>
        <taxon>Bacillati</taxon>
        <taxon>Actinomycetota</taxon>
        <taxon>Coriobacteriia</taxon>
        <taxon>Coriobacteriales</taxon>
        <taxon>Coriobacteriaceae</taxon>
        <taxon>Collinsella</taxon>
    </lineage>
</organism>
<evidence type="ECO:0000256" key="5">
    <source>
        <dbReference type="ARBA" id="ARBA00023136"/>
    </source>
</evidence>
<comment type="caution">
    <text evidence="7">The sequence shown here is derived from an EMBL/GenBank/DDBJ whole genome shotgun (WGS) entry which is preliminary data.</text>
</comment>
<feature type="transmembrane region" description="Helical" evidence="6">
    <location>
        <begin position="381"/>
        <end position="400"/>
    </location>
</feature>
<dbReference type="EMBL" id="WWTB01000007">
    <property type="protein sequence ID" value="MZJ85679.1"/>
    <property type="molecule type" value="Genomic_DNA"/>
</dbReference>
<reference evidence="7 8" key="1">
    <citation type="journal article" date="2019" name="Nat. Med.">
        <title>A library of human gut bacterial isolates paired with longitudinal multiomics data enables mechanistic microbiome research.</title>
        <authorList>
            <person name="Poyet M."/>
            <person name="Groussin M."/>
            <person name="Gibbons S.M."/>
            <person name="Avila-Pacheco J."/>
            <person name="Jiang X."/>
            <person name="Kearney S.M."/>
            <person name="Perrotta A.R."/>
            <person name="Berdy B."/>
            <person name="Zhao S."/>
            <person name="Lieberman T.D."/>
            <person name="Swanson P.K."/>
            <person name="Smith M."/>
            <person name="Roesemann S."/>
            <person name="Alexander J.E."/>
            <person name="Rich S.A."/>
            <person name="Livny J."/>
            <person name="Vlamakis H."/>
            <person name="Clish C."/>
            <person name="Bullock K."/>
            <person name="Deik A."/>
            <person name="Scott J."/>
            <person name="Pierce K.A."/>
            <person name="Xavier R.J."/>
            <person name="Alm E.J."/>
        </authorList>
    </citation>
    <scope>NUCLEOTIDE SEQUENCE [LARGE SCALE GENOMIC DNA]</scope>
    <source>
        <strain evidence="7 8">BIOML-A10</strain>
    </source>
</reference>
<dbReference type="GO" id="GO:0005886">
    <property type="term" value="C:plasma membrane"/>
    <property type="evidence" value="ECO:0007669"/>
    <property type="project" value="UniProtKB-SubCell"/>
</dbReference>
<feature type="transmembrane region" description="Helical" evidence="6">
    <location>
        <begin position="105"/>
        <end position="123"/>
    </location>
</feature>
<feature type="transmembrane region" description="Helical" evidence="6">
    <location>
        <begin position="348"/>
        <end position="369"/>
    </location>
</feature>
<feature type="transmembrane region" description="Helical" evidence="6">
    <location>
        <begin position="190"/>
        <end position="213"/>
    </location>
</feature>